<evidence type="ECO:0000256" key="1">
    <source>
        <dbReference type="SAM" id="MobiDB-lite"/>
    </source>
</evidence>
<evidence type="ECO:0000313" key="3">
    <source>
        <dbReference type="EMBL" id="SPR02044.1"/>
    </source>
</evidence>
<feature type="compositionally biased region" description="Acidic residues" evidence="1">
    <location>
        <begin position="56"/>
        <end position="96"/>
    </location>
</feature>
<accession>A0A0G4IX90</accession>
<evidence type="ECO:0000313" key="5">
    <source>
        <dbReference type="Proteomes" id="UP000290189"/>
    </source>
</evidence>
<reference evidence="3 5" key="2">
    <citation type="submission" date="2018-03" db="EMBL/GenBank/DDBJ databases">
        <authorList>
            <person name="Fogelqvist J."/>
        </authorList>
    </citation>
    <scope>NUCLEOTIDE SEQUENCE [LARGE SCALE GENOMIC DNA]</scope>
</reference>
<feature type="region of interest" description="Disordered" evidence="1">
    <location>
        <begin position="1"/>
        <end position="103"/>
    </location>
</feature>
<name>A0A0G4IX90_PLABS</name>
<reference evidence="2 4" key="1">
    <citation type="submission" date="2015-02" db="EMBL/GenBank/DDBJ databases">
        <authorList>
            <person name="Chooi Y.-H."/>
        </authorList>
    </citation>
    <scope>NUCLEOTIDE SEQUENCE [LARGE SCALE GENOMIC DNA]</scope>
    <source>
        <strain evidence="2">E3</strain>
    </source>
</reference>
<keyword evidence="3" id="KW-0496">Mitochondrion</keyword>
<dbReference type="OMA" id="CAVARWE"/>
<evidence type="ECO:0000313" key="2">
    <source>
        <dbReference type="EMBL" id="CEO99867.1"/>
    </source>
</evidence>
<keyword evidence="4" id="KW-1185">Reference proteome</keyword>
<proteinExistence type="predicted"/>
<dbReference type="EMBL" id="CDSF01000094">
    <property type="protein sequence ID" value="CEO99867.1"/>
    <property type="molecule type" value="Genomic_DNA"/>
</dbReference>
<organism evidence="2 4">
    <name type="scientific">Plasmodiophora brassicae</name>
    <name type="common">Clubroot disease agent</name>
    <dbReference type="NCBI Taxonomy" id="37360"/>
    <lineage>
        <taxon>Eukaryota</taxon>
        <taxon>Sar</taxon>
        <taxon>Rhizaria</taxon>
        <taxon>Endomyxa</taxon>
        <taxon>Phytomyxea</taxon>
        <taxon>Plasmodiophorida</taxon>
        <taxon>Plasmodiophoridae</taxon>
        <taxon>Plasmodiophora</taxon>
    </lineage>
</organism>
<geneLocation type="mitochondrion" evidence="3"/>
<dbReference type="EMBL" id="OVEO01000020">
    <property type="protein sequence ID" value="SPR02044.1"/>
    <property type="molecule type" value="Genomic_DNA"/>
</dbReference>
<dbReference type="AlphaFoldDB" id="A0A0G4IX90"/>
<feature type="compositionally biased region" description="Acidic residues" evidence="1">
    <location>
        <begin position="1"/>
        <end position="44"/>
    </location>
</feature>
<sequence>MSSSDDEVNDEVYDEEEDDDFNPNDDGAEEYEEDEEPDEEEDGAVVDSRARRGAGGDDDVGEEEGEDEDEDEDDDEEGNEDDYYAEEEEEYNEDEDYAKMEARASSLVADGQVDEAVDALKSLTSSLAAKLPDLKDLDDDDVGIHKSYVIGAMSLWVELLHDDKTRQRFSKPGATGASVIDDLNTWSDAFLGDECLELDVTDAADDDKAVIKEFIEVLEECKEQPAKKKQKA</sequence>
<dbReference type="Proteomes" id="UP000039324">
    <property type="component" value="Unassembled WGS sequence"/>
</dbReference>
<dbReference type="Proteomes" id="UP000290189">
    <property type="component" value="Unassembled WGS sequence"/>
</dbReference>
<gene>
    <name evidence="2" type="ORF">PBRA_007601</name>
    <name evidence="3" type="ORF">PLBR_LOCUS9259</name>
</gene>
<evidence type="ECO:0000313" key="4">
    <source>
        <dbReference type="Proteomes" id="UP000039324"/>
    </source>
</evidence>
<protein>
    <submittedName>
        <fullName evidence="2">Uncharacterized protein</fullName>
    </submittedName>
</protein>